<organism evidence="2 3">
    <name type="scientific">Undibacterium seohonense</name>
    <dbReference type="NCBI Taxonomy" id="1344950"/>
    <lineage>
        <taxon>Bacteria</taxon>
        <taxon>Pseudomonadati</taxon>
        <taxon>Pseudomonadota</taxon>
        <taxon>Betaproteobacteria</taxon>
        <taxon>Burkholderiales</taxon>
        <taxon>Oxalobacteraceae</taxon>
        <taxon>Undibacterium</taxon>
    </lineage>
</organism>
<gene>
    <name evidence="2" type="ORF">H8K52_09365</name>
</gene>
<feature type="domain" description="N-acetyltransferase" evidence="1">
    <location>
        <begin position="17"/>
        <end position="176"/>
    </location>
</feature>
<evidence type="ECO:0000259" key="1">
    <source>
        <dbReference type="PROSITE" id="PS51186"/>
    </source>
</evidence>
<dbReference type="Gene3D" id="3.40.630.30">
    <property type="match status" value="1"/>
</dbReference>
<comment type="caution">
    <text evidence="2">The sequence shown here is derived from an EMBL/GenBank/DDBJ whole genome shotgun (WGS) entry which is preliminary data.</text>
</comment>
<sequence length="176" mass="20317">MTQHEIPTETIFETQRLRLRMLNAEDARFYLRLVNDPSFIDNIRDKGIRTIAEAEIAIQTGHRDVQLRMGFSLYLVERKVDQRAIGLCGLVKRDDLSGIDIGYAYLPEFGRQGFAYEANQGLLHYAKNTLHLQELLAIVSPHNLASCQLLEKLEFQFQKNIELKVGDVVKLFQRKL</sequence>
<evidence type="ECO:0000313" key="2">
    <source>
        <dbReference type="EMBL" id="MBC3807552.1"/>
    </source>
</evidence>
<reference evidence="2 3" key="1">
    <citation type="submission" date="2020-08" db="EMBL/GenBank/DDBJ databases">
        <title>Novel species isolated from subtropical streams in China.</title>
        <authorList>
            <person name="Lu H."/>
        </authorList>
    </citation>
    <scope>NUCLEOTIDE SEQUENCE [LARGE SCALE GENOMIC DNA]</scope>
    <source>
        <strain evidence="2 3">KACC 16656</strain>
    </source>
</reference>
<accession>A0ABR6X436</accession>
<dbReference type="EMBL" id="JACOFW010000008">
    <property type="protein sequence ID" value="MBC3807552.1"/>
    <property type="molecule type" value="Genomic_DNA"/>
</dbReference>
<proteinExistence type="predicted"/>
<protein>
    <submittedName>
        <fullName evidence="2">GNAT family N-acetyltransferase</fullName>
    </submittedName>
</protein>
<name>A0ABR6X436_9BURK</name>
<dbReference type="InterPro" id="IPR051531">
    <property type="entry name" value="N-acetyltransferase"/>
</dbReference>
<dbReference type="PANTHER" id="PTHR43792">
    <property type="entry name" value="GNAT FAMILY, PUTATIVE (AFU_ORTHOLOGUE AFUA_3G00765)-RELATED-RELATED"/>
    <property type="match status" value="1"/>
</dbReference>
<evidence type="ECO:0000313" key="3">
    <source>
        <dbReference type="Proteomes" id="UP000648257"/>
    </source>
</evidence>
<dbReference type="InterPro" id="IPR016181">
    <property type="entry name" value="Acyl_CoA_acyltransferase"/>
</dbReference>
<dbReference type="PANTHER" id="PTHR43792:SF1">
    <property type="entry name" value="N-ACETYLTRANSFERASE DOMAIN-CONTAINING PROTEIN"/>
    <property type="match status" value="1"/>
</dbReference>
<dbReference type="InterPro" id="IPR000182">
    <property type="entry name" value="GNAT_dom"/>
</dbReference>
<dbReference type="Pfam" id="PF13302">
    <property type="entry name" value="Acetyltransf_3"/>
    <property type="match status" value="1"/>
</dbReference>
<keyword evidence="3" id="KW-1185">Reference proteome</keyword>
<dbReference type="PROSITE" id="PS51186">
    <property type="entry name" value="GNAT"/>
    <property type="match status" value="1"/>
</dbReference>
<dbReference type="Proteomes" id="UP000648257">
    <property type="component" value="Unassembled WGS sequence"/>
</dbReference>
<dbReference type="SUPFAM" id="SSF55729">
    <property type="entry name" value="Acyl-CoA N-acyltransferases (Nat)"/>
    <property type="match status" value="1"/>
</dbReference>
<dbReference type="RefSeq" id="WP_186922636.1">
    <property type="nucleotide sequence ID" value="NZ_JACOFW010000008.1"/>
</dbReference>